<dbReference type="EMBL" id="CADCWK010000066">
    <property type="protein sequence ID" value="CAA9549737.1"/>
    <property type="molecule type" value="Genomic_DNA"/>
</dbReference>
<evidence type="ECO:0000313" key="3">
    <source>
        <dbReference type="EMBL" id="CAA9549737.1"/>
    </source>
</evidence>
<evidence type="ECO:0008006" key="4">
    <source>
        <dbReference type="Google" id="ProtNLM"/>
    </source>
</evidence>
<dbReference type="Gene3D" id="2.40.10.170">
    <property type="match status" value="1"/>
</dbReference>
<feature type="domain" description="DUF4438" evidence="2">
    <location>
        <begin position="169"/>
        <end position="286"/>
    </location>
</feature>
<dbReference type="InterPro" id="IPR048399">
    <property type="entry name" value="DUF4438_C"/>
</dbReference>
<dbReference type="InterPro" id="IPR044910">
    <property type="entry name" value="TM_1086_SG_dom"/>
</dbReference>
<feature type="domain" description="DUF4438" evidence="1">
    <location>
        <begin position="30"/>
        <end position="160"/>
    </location>
</feature>
<dbReference type="Pfam" id="PF20999">
    <property type="entry name" value="DUF4438_C"/>
    <property type="match status" value="1"/>
</dbReference>
<dbReference type="InterPro" id="IPR029433">
    <property type="entry name" value="DUF4438_N"/>
</dbReference>
<dbReference type="Gene3D" id="4.10.1180.10">
    <property type="entry name" value="tm1086 domain"/>
    <property type="match status" value="1"/>
</dbReference>
<name>A0A6J4UG07_9BACT</name>
<proteinExistence type="predicted"/>
<dbReference type="AlphaFoldDB" id="A0A6J4UG07"/>
<dbReference type="Gene3D" id="2.102.30.10">
    <property type="entry name" value="tm1086 (SG structure) domain"/>
    <property type="match status" value="1"/>
</dbReference>
<dbReference type="InterPro" id="IPR044909">
    <property type="entry name" value="TM_1086_sf"/>
</dbReference>
<sequence>MAIGMNTDQLVMLSVVGNVSSPRVPAGAVYRVGHDGQPHIVPATGGIAYNVRVGDRAVGWAGDHVEPAVSLRNPDDGANGGLNTFACVGNTATVVSGAAKGATGTVTGKHGGIEHVMVDFAADVLGQLVPGDQILVRAFGQGLRLDDFPAVSVSNLDPALAAVWLTGLRDGQLVVPVAKTVPAAIMGSGLGSDNVSRGDYDITLFDPETVETYGLADLRLGDLVAILDAGAAYGRYYRKGAVSVGVVAHADSYKAGHGPGVTGLLSALAGEILPVVDAGANIAALLGIGTARPEGA</sequence>
<gene>
    <name evidence="3" type="ORF">AVDCRST_MAG33-787</name>
</gene>
<evidence type="ECO:0000259" key="1">
    <source>
        <dbReference type="Pfam" id="PF14505"/>
    </source>
</evidence>
<organism evidence="3">
    <name type="scientific">uncultured Thermomicrobiales bacterium</name>
    <dbReference type="NCBI Taxonomy" id="1645740"/>
    <lineage>
        <taxon>Bacteria</taxon>
        <taxon>Pseudomonadati</taxon>
        <taxon>Thermomicrobiota</taxon>
        <taxon>Thermomicrobia</taxon>
        <taxon>Thermomicrobiales</taxon>
        <taxon>environmental samples</taxon>
    </lineage>
</organism>
<accession>A0A6J4UG07</accession>
<dbReference type="Pfam" id="PF14505">
    <property type="entry name" value="DUF4438"/>
    <property type="match status" value="1"/>
</dbReference>
<protein>
    <recommendedName>
        <fullName evidence="4">DUF4438 domain-containing protein</fullName>
    </recommendedName>
</protein>
<evidence type="ECO:0000259" key="2">
    <source>
        <dbReference type="Pfam" id="PF20999"/>
    </source>
</evidence>
<reference evidence="3" key="1">
    <citation type="submission" date="2020-02" db="EMBL/GenBank/DDBJ databases">
        <authorList>
            <person name="Meier V. D."/>
        </authorList>
    </citation>
    <scope>NUCLEOTIDE SEQUENCE</scope>
    <source>
        <strain evidence="3">AVDCRST_MAG33</strain>
    </source>
</reference>